<dbReference type="Proteomes" id="UP000177383">
    <property type="component" value="Unassembled WGS sequence"/>
</dbReference>
<comment type="caution">
    <text evidence="2">The sequence shown here is derived from an EMBL/GenBank/DDBJ whole genome shotgun (WGS) entry which is preliminary data.</text>
</comment>
<keyword evidence="1" id="KW-0472">Membrane</keyword>
<sequence>MKFLKNIPKEYFALLFVIILIIIFSLNDLGKSSQKIDIPKTTLETNFKQEKEQAGVTVIVEYLTSLNSKEGNLVFNIALDTHSVNFDDFEFDKDIILMDNKEKIYYPRILEEKGSGHHRKADVSFDYVPPPFSIIIKNVAAVDKRIFTFDKL</sequence>
<keyword evidence="1" id="KW-1133">Transmembrane helix</keyword>
<reference evidence="2 3" key="1">
    <citation type="journal article" date="2016" name="Nat. Commun.">
        <title>Thousands of microbial genomes shed light on interconnected biogeochemical processes in an aquifer system.</title>
        <authorList>
            <person name="Anantharaman K."/>
            <person name="Brown C.T."/>
            <person name="Hug L.A."/>
            <person name="Sharon I."/>
            <person name="Castelle C.J."/>
            <person name="Probst A.J."/>
            <person name="Thomas B.C."/>
            <person name="Singh A."/>
            <person name="Wilkins M.J."/>
            <person name="Karaoz U."/>
            <person name="Brodie E.L."/>
            <person name="Williams K.H."/>
            <person name="Hubbard S.S."/>
            <person name="Banfield J.F."/>
        </authorList>
    </citation>
    <scope>NUCLEOTIDE SEQUENCE [LARGE SCALE GENOMIC DNA]</scope>
</reference>
<dbReference type="EMBL" id="MFJE01000011">
    <property type="protein sequence ID" value="OGG14818.1"/>
    <property type="molecule type" value="Genomic_DNA"/>
</dbReference>
<accession>A0A1F5ZQV0</accession>
<gene>
    <name evidence="2" type="ORF">A2773_06990</name>
</gene>
<protein>
    <recommendedName>
        <fullName evidence="4">DUF4352 domain-containing protein</fullName>
    </recommendedName>
</protein>
<evidence type="ECO:0000256" key="1">
    <source>
        <dbReference type="SAM" id="Phobius"/>
    </source>
</evidence>
<organism evidence="2 3">
    <name type="scientific">Candidatus Gottesmanbacteria bacterium RIFCSPHIGHO2_01_FULL_39_10</name>
    <dbReference type="NCBI Taxonomy" id="1798375"/>
    <lineage>
        <taxon>Bacteria</taxon>
        <taxon>Candidatus Gottesmaniibacteriota</taxon>
    </lineage>
</organism>
<evidence type="ECO:0000313" key="2">
    <source>
        <dbReference type="EMBL" id="OGG14818.1"/>
    </source>
</evidence>
<feature type="transmembrane region" description="Helical" evidence="1">
    <location>
        <begin position="12"/>
        <end position="30"/>
    </location>
</feature>
<dbReference type="STRING" id="1798375.A2773_06990"/>
<evidence type="ECO:0008006" key="4">
    <source>
        <dbReference type="Google" id="ProtNLM"/>
    </source>
</evidence>
<dbReference type="AlphaFoldDB" id="A0A1F5ZQV0"/>
<proteinExistence type="predicted"/>
<evidence type="ECO:0000313" key="3">
    <source>
        <dbReference type="Proteomes" id="UP000177383"/>
    </source>
</evidence>
<keyword evidence="1" id="KW-0812">Transmembrane</keyword>
<name>A0A1F5ZQV0_9BACT</name>